<dbReference type="EnsemblMetazoa" id="tetur01g11090.1">
    <property type="protein sequence ID" value="tetur01g11090.1"/>
    <property type="gene ID" value="tetur01g11090"/>
</dbReference>
<keyword evidence="2" id="KW-0812">Transmembrane</keyword>
<feature type="transmembrane region" description="Helical" evidence="2">
    <location>
        <begin position="226"/>
        <end position="250"/>
    </location>
</feature>
<sequence length="429" mass="48158">MVSLTEALGLEFFGFTINQDQQFTLKQLLLKPKPSSTDNDVTTNESYAAIANKNVDDVFRQMVYKLPGIPLGRLPGQSNMREEVQKFREFLKTRPNPNDWVTLKPTLPSLSQCFIEVQETRKVPGRCIKLGGRIPACQATSSDLIDIDYNSNYILFKSGKVETVHETPIKQEDGSVTCNQPLTMKRTARNLINSLGHLIVNSPDISETLLNILTPMASRQGINLQFLITLISIVTILLNIAIISLIIAVFGKLSKISKKALLCSKELTGKFFKLLFSLDKTGFNFGSSLFHVLKIVTELALRQHQQTASLAQLLDIVRLFATETQHERQVKSKPRQERQQSTPIFHLASRKTEDARSSLDQSLPPSSPSPYFHTSPNPKEYKPVYELLPSTNQLNLYPFTNLFTKSDGLAEGYKNSNKSSHRLGVIYAD</sequence>
<feature type="region of interest" description="Disordered" evidence="1">
    <location>
        <begin position="327"/>
        <end position="376"/>
    </location>
</feature>
<evidence type="ECO:0000256" key="2">
    <source>
        <dbReference type="SAM" id="Phobius"/>
    </source>
</evidence>
<dbReference type="AlphaFoldDB" id="T1JSM8"/>
<evidence type="ECO:0000256" key="1">
    <source>
        <dbReference type="SAM" id="MobiDB-lite"/>
    </source>
</evidence>
<dbReference type="HOGENOM" id="CLU_639894_0_0_1"/>
<dbReference type="EMBL" id="CAEY01000463">
    <property type="status" value="NOT_ANNOTATED_CDS"/>
    <property type="molecule type" value="Genomic_DNA"/>
</dbReference>
<evidence type="ECO:0000313" key="4">
    <source>
        <dbReference type="Proteomes" id="UP000015104"/>
    </source>
</evidence>
<keyword evidence="4" id="KW-1185">Reference proteome</keyword>
<feature type="compositionally biased region" description="Basic and acidic residues" evidence="1">
    <location>
        <begin position="327"/>
        <end position="338"/>
    </location>
</feature>
<accession>T1JSM8</accession>
<evidence type="ECO:0000313" key="3">
    <source>
        <dbReference type="EnsemblMetazoa" id="tetur01g11090.1"/>
    </source>
</evidence>
<dbReference type="Proteomes" id="UP000015104">
    <property type="component" value="Unassembled WGS sequence"/>
</dbReference>
<protein>
    <submittedName>
        <fullName evidence="3">Uncharacterized protein</fullName>
    </submittedName>
</protein>
<organism evidence="3 4">
    <name type="scientific">Tetranychus urticae</name>
    <name type="common">Two-spotted spider mite</name>
    <dbReference type="NCBI Taxonomy" id="32264"/>
    <lineage>
        <taxon>Eukaryota</taxon>
        <taxon>Metazoa</taxon>
        <taxon>Ecdysozoa</taxon>
        <taxon>Arthropoda</taxon>
        <taxon>Chelicerata</taxon>
        <taxon>Arachnida</taxon>
        <taxon>Acari</taxon>
        <taxon>Acariformes</taxon>
        <taxon>Trombidiformes</taxon>
        <taxon>Prostigmata</taxon>
        <taxon>Eleutherengona</taxon>
        <taxon>Raphignathae</taxon>
        <taxon>Tetranychoidea</taxon>
        <taxon>Tetranychidae</taxon>
        <taxon>Tetranychus</taxon>
    </lineage>
</organism>
<keyword evidence="2" id="KW-1133">Transmembrane helix</keyword>
<proteinExistence type="predicted"/>
<reference evidence="3" key="2">
    <citation type="submission" date="2015-06" db="UniProtKB">
        <authorList>
            <consortium name="EnsemblMetazoa"/>
        </authorList>
    </citation>
    <scope>IDENTIFICATION</scope>
</reference>
<keyword evidence="2" id="KW-0472">Membrane</keyword>
<name>T1JSM8_TETUR</name>
<reference evidence="4" key="1">
    <citation type="submission" date="2011-08" db="EMBL/GenBank/DDBJ databases">
        <authorList>
            <person name="Rombauts S."/>
        </authorList>
    </citation>
    <scope>NUCLEOTIDE SEQUENCE</scope>
    <source>
        <strain evidence="4">London</strain>
    </source>
</reference>